<dbReference type="RefSeq" id="WP_344451484.1">
    <property type="nucleotide sequence ID" value="NZ_BAAALP010000002.1"/>
</dbReference>
<evidence type="ECO:0000313" key="6">
    <source>
        <dbReference type="Proteomes" id="UP000572680"/>
    </source>
</evidence>
<dbReference type="SUPFAM" id="SSF55729">
    <property type="entry name" value="Acyl-CoA N-acyltransferases (Nat)"/>
    <property type="match status" value="1"/>
</dbReference>
<accession>A0A7W3LLL1</accession>
<dbReference type="InterPro" id="IPR051531">
    <property type="entry name" value="N-acetyltransferase"/>
</dbReference>
<sequence length="184" mass="20910">MSAEPVDTSVPAPVRLRPVLEGDLDVLDRYLTDPEATGAFEWYGWSDPNVWRRRWADDGLLGTDRSMLMVCSDTETHGFVAWWKVVTSRSSFCWEIGINLLPEARGRGIGTEAQRRLVRYLFAHTQAVRIQAGTEVDNRAEQRALEKAGFTREGVMRSVTFRDGAWRDGVLYSVLRDEAMDQGR</sequence>
<dbReference type="GO" id="GO:0016747">
    <property type="term" value="F:acyltransferase activity, transferring groups other than amino-acyl groups"/>
    <property type="evidence" value="ECO:0007669"/>
    <property type="project" value="InterPro"/>
</dbReference>
<dbReference type="Pfam" id="PF13302">
    <property type="entry name" value="Acetyltransf_3"/>
    <property type="match status" value="1"/>
</dbReference>
<evidence type="ECO:0000256" key="2">
    <source>
        <dbReference type="ARBA" id="ARBA00023315"/>
    </source>
</evidence>
<dbReference type="InterPro" id="IPR016181">
    <property type="entry name" value="Acyl_CoA_acyltransferase"/>
</dbReference>
<dbReference type="EMBL" id="JACJIA010000002">
    <property type="protein sequence ID" value="MBA8950390.1"/>
    <property type="molecule type" value="Genomic_DNA"/>
</dbReference>
<gene>
    <name evidence="5" type="ORF">HNR61_002003</name>
</gene>
<dbReference type="Proteomes" id="UP000572680">
    <property type="component" value="Unassembled WGS sequence"/>
</dbReference>
<organism evidence="5 6">
    <name type="scientific">Actinomadura namibiensis</name>
    <dbReference type="NCBI Taxonomy" id="182080"/>
    <lineage>
        <taxon>Bacteria</taxon>
        <taxon>Bacillati</taxon>
        <taxon>Actinomycetota</taxon>
        <taxon>Actinomycetes</taxon>
        <taxon>Streptosporangiales</taxon>
        <taxon>Thermomonosporaceae</taxon>
        <taxon>Actinomadura</taxon>
    </lineage>
</organism>
<protein>
    <submittedName>
        <fullName evidence="5">RimJ/RimL family protein N-acetyltransferase</fullName>
    </submittedName>
</protein>
<reference evidence="5 6" key="1">
    <citation type="submission" date="2020-08" db="EMBL/GenBank/DDBJ databases">
        <title>Genomic Encyclopedia of Type Strains, Phase IV (KMG-IV): sequencing the most valuable type-strain genomes for metagenomic binning, comparative biology and taxonomic classification.</title>
        <authorList>
            <person name="Goeker M."/>
        </authorList>
    </citation>
    <scope>NUCLEOTIDE SEQUENCE [LARGE SCALE GENOMIC DNA]</scope>
    <source>
        <strain evidence="5 6">DSM 44197</strain>
    </source>
</reference>
<keyword evidence="1 5" id="KW-0808">Transferase</keyword>
<keyword evidence="2" id="KW-0012">Acyltransferase</keyword>
<dbReference type="Gene3D" id="3.40.630.30">
    <property type="match status" value="1"/>
</dbReference>
<dbReference type="PANTHER" id="PTHR43792:SF8">
    <property type="entry name" value="[RIBOSOMAL PROTEIN US5]-ALANINE N-ACETYLTRANSFERASE"/>
    <property type="match status" value="1"/>
</dbReference>
<name>A0A7W3LLL1_ACTNM</name>
<proteinExistence type="inferred from homology"/>
<feature type="domain" description="N-acetyltransferase" evidence="4">
    <location>
        <begin position="14"/>
        <end position="177"/>
    </location>
</feature>
<evidence type="ECO:0000256" key="3">
    <source>
        <dbReference type="ARBA" id="ARBA00038502"/>
    </source>
</evidence>
<dbReference type="InterPro" id="IPR000182">
    <property type="entry name" value="GNAT_dom"/>
</dbReference>
<comment type="caution">
    <text evidence="5">The sequence shown here is derived from an EMBL/GenBank/DDBJ whole genome shotgun (WGS) entry which is preliminary data.</text>
</comment>
<dbReference type="AlphaFoldDB" id="A0A7W3LLL1"/>
<dbReference type="PROSITE" id="PS51186">
    <property type="entry name" value="GNAT"/>
    <property type="match status" value="1"/>
</dbReference>
<evidence type="ECO:0000256" key="1">
    <source>
        <dbReference type="ARBA" id="ARBA00022679"/>
    </source>
</evidence>
<keyword evidence="6" id="KW-1185">Reference proteome</keyword>
<dbReference type="PANTHER" id="PTHR43792">
    <property type="entry name" value="GNAT FAMILY, PUTATIVE (AFU_ORTHOLOGUE AFUA_3G00765)-RELATED-RELATED"/>
    <property type="match status" value="1"/>
</dbReference>
<comment type="similarity">
    <text evidence="3">Belongs to the acetyltransferase family. RimJ subfamily.</text>
</comment>
<evidence type="ECO:0000313" key="5">
    <source>
        <dbReference type="EMBL" id="MBA8950390.1"/>
    </source>
</evidence>
<evidence type="ECO:0000259" key="4">
    <source>
        <dbReference type="PROSITE" id="PS51186"/>
    </source>
</evidence>